<reference evidence="1" key="1">
    <citation type="submission" date="2021-06" db="EMBL/GenBank/DDBJ databases">
        <authorList>
            <person name="Kallberg Y."/>
            <person name="Tangrot J."/>
            <person name="Rosling A."/>
        </authorList>
    </citation>
    <scope>NUCLEOTIDE SEQUENCE</scope>
    <source>
        <strain evidence="1">28 12/20/2015</strain>
    </source>
</reference>
<evidence type="ECO:0000313" key="2">
    <source>
        <dbReference type="Proteomes" id="UP000789366"/>
    </source>
</evidence>
<dbReference type="EMBL" id="CAJVPW010000511">
    <property type="protein sequence ID" value="CAG8457042.1"/>
    <property type="molecule type" value="Genomic_DNA"/>
</dbReference>
<dbReference type="Proteomes" id="UP000789366">
    <property type="component" value="Unassembled WGS sequence"/>
</dbReference>
<gene>
    <name evidence="1" type="ORF">SPELUC_LOCUS1086</name>
</gene>
<comment type="caution">
    <text evidence="1">The sequence shown here is derived from an EMBL/GenBank/DDBJ whole genome shotgun (WGS) entry which is preliminary data.</text>
</comment>
<sequence>MYHVDNAKIIGKHHITGNLVQLPPEVTVLYFVISSRKSPTLGQFRLSFKLFNETKPDKYLWNYTVGAAAISQAVIMVCVSKVGTEWNVYEIGKLSAGNVLLYINNYV</sequence>
<name>A0ACA9K752_9GLOM</name>
<organism evidence="1 2">
    <name type="scientific">Cetraspora pellucida</name>
    <dbReference type="NCBI Taxonomy" id="1433469"/>
    <lineage>
        <taxon>Eukaryota</taxon>
        <taxon>Fungi</taxon>
        <taxon>Fungi incertae sedis</taxon>
        <taxon>Mucoromycota</taxon>
        <taxon>Glomeromycotina</taxon>
        <taxon>Glomeromycetes</taxon>
        <taxon>Diversisporales</taxon>
        <taxon>Gigasporaceae</taxon>
        <taxon>Cetraspora</taxon>
    </lineage>
</organism>
<evidence type="ECO:0000313" key="1">
    <source>
        <dbReference type="EMBL" id="CAG8457042.1"/>
    </source>
</evidence>
<protein>
    <submittedName>
        <fullName evidence="1">10183_t:CDS:1</fullName>
    </submittedName>
</protein>
<accession>A0ACA9K752</accession>
<keyword evidence="2" id="KW-1185">Reference proteome</keyword>
<proteinExistence type="predicted"/>